<name>A0A0J9X6S3_GEOCN</name>
<dbReference type="InterPro" id="IPR009057">
    <property type="entry name" value="Homeodomain-like_sf"/>
</dbReference>
<evidence type="ECO:0000256" key="1">
    <source>
        <dbReference type="ARBA" id="ARBA00004123"/>
    </source>
</evidence>
<dbReference type="CDD" id="cd00086">
    <property type="entry name" value="homeodomain"/>
    <property type="match status" value="1"/>
</dbReference>
<evidence type="ECO:0000256" key="2">
    <source>
        <dbReference type="ARBA" id="ARBA00023125"/>
    </source>
</evidence>
<dbReference type="GO" id="GO:0030154">
    <property type="term" value="P:cell differentiation"/>
    <property type="evidence" value="ECO:0007669"/>
    <property type="project" value="TreeGrafter"/>
</dbReference>
<organism evidence="9 10">
    <name type="scientific">Geotrichum candidum</name>
    <name type="common">Oospora lactis</name>
    <name type="synonym">Dipodascus geotrichum</name>
    <dbReference type="NCBI Taxonomy" id="1173061"/>
    <lineage>
        <taxon>Eukaryota</taxon>
        <taxon>Fungi</taxon>
        <taxon>Dikarya</taxon>
        <taxon>Ascomycota</taxon>
        <taxon>Saccharomycotina</taxon>
        <taxon>Dipodascomycetes</taxon>
        <taxon>Dipodascales</taxon>
        <taxon>Dipodascaceae</taxon>
        <taxon>Geotrichum</taxon>
    </lineage>
</organism>
<dbReference type="InterPro" id="IPR051000">
    <property type="entry name" value="Homeobox_DNA-bind_prot"/>
</dbReference>
<gene>
    <name evidence="9" type="ORF">BN980_GECA04s04432g</name>
</gene>
<dbReference type="SUPFAM" id="SSF46689">
    <property type="entry name" value="Homeodomain-like"/>
    <property type="match status" value="1"/>
</dbReference>
<dbReference type="PROSITE" id="PS50071">
    <property type="entry name" value="HOMEOBOX_2"/>
    <property type="match status" value="1"/>
</dbReference>
<accession>A0A0J9X6S3</accession>
<dbReference type="Proteomes" id="UP000242525">
    <property type="component" value="Unassembled WGS sequence"/>
</dbReference>
<evidence type="ECO:0000256" key="3">
    <source>
        <dbReference type="ARBA" id="ARBA00023155"/>
    </source>
</evidence>
<comment type="subcellular location">
    <subcellularLocation>
        <location evidence="1 5 6">Nucleus</location>
    </subcellularLocation>
</comment>
<sequence>MSTSGSNDKKLAPARHKKSTLTQQQKNNKRQRATPQQLRILQSEFMINPTPNAIAREEIGQKIDMTERSVQIWFQNKRAKFRMFSKKTSTNSQYESVQDYKTTPLVSPKTTTFHNDTSVQTSYFSPLNSSDNNTISTAKTSKPLSKVFLPCLSIEIGTWRRILTNVSGLCNLQVVFSSSDSTITYLMLNDTTKLLMKFPMEDVEMATYIEPDSFTGIAHLRIELTKCPSFYLKNFATRNQWSRCQDFTELCQASSIFIHDLAGPTFQLMSQLLHIAQLYPQKFCGLPTATFSNDITLTDGYSSSSLEINKSQSLTFASMTEPHIIGSKLNEKPSLLLSESDKSWYFTDMSISAADSTTLGLEPSNTMCNSPDYLAKSFEDNHSELTPSFQQDGDFDAASNASRHGSATSIDTILTVGTDMSSLELSEPIEESQNSMLITTPFNLDITEETAHFGNYGNILPVSGTFGSEESDAIDSLQDDSSIWALIQT</sequence>
<dbReference type="GO" id="GO:0000978">
    <property type="term" value="F:RNA polymerase II cis-regulatory region sequence-specific DNA binding"/>
    <property type="evidence" value="ECO:0007669"/>
    <property type="project" value="TreeGrafter"/>
</dbReference>
<dbReference type="Pfam" id="PF00046">
    <property type="entry name" value="Homeodomain"/>
    <property type="match status" value="1"/>
</dbReference>
<dbReference type="GO" id="GO:0005634">
    <property type="term" value="C:nucleus"/>
    <property type="evidence" value="ECO:0007669"/>
    <property type="project" value="UniProtKB-SubCell"/>
</dbReference>
<evidence type="ECO:0000256" key="6">
    <source>
        <dbReference type="RuleBase" id="RU000682"/>
    </source>
</evidence>
<dbReference type="EMBL" id="CCBN010000004">
    <property type="protein sequence ID" value="CDO53105.1"/>
    <property type="molecule type" value="Genomic_DNA"/>
</dbReference>
<dbReference type="AlphaFoldDB" id="A0A0J9X6S3"/>
<keyword evidence="2 5" id="KW-0238">DNA-binding</keyword>
<keyword evidence="4 5" id="KW-0539">Nucleus</keyword>
<feature type="region of interest" description="Disordered" evidence="7">
    <location>
        <begin position="1"/>
        <end position="35"/>
    </location>
</feature>
<dbReference type="InterPro" id="IPR001356">
    <property type="entry name" value="HD"/>
</dbReference>
<comment type="caution">
    <text evidence="9">The sequence shown here is derived from an EMBL/GenBank/DDBJ whole genome shotgun (WGS) entry which is preliminary data.</text>
</comment>
<keyword evidence="3 5" id="KW-0371">Homeobox</keyword>
<evidence type="ECO:0000256" key="7">
    <source>
        <dbReference type="SAM" id="MobiDB-lite"/>
    </source>
</evidence>
<reference evidence="9" key="1">
    <citation type="submission" date="2014-03" db="EMBL/GenBank/DDBJ databases">
        <authorList>
            <person name="Casaregola S."/>
        </authorList>
    </citation>
    <scope>NUCLEOTIDE SEQUENCE [LARGE SCALE GENOMIC DNA]</scope>
    <source>
        <strain evidence="9">CLIB 918</strain>
    </source>
</reference>
<dbReference type="PANTHER" id="PTHR24324:SF5">
    <property type="entry name" value="HEMATOPOIETICALLY-EXPRESSED HOMEOBOX PROTEIN HHEX"/>
    <property type="match status" value="1"/>
</dbReference>
<evidence type="ECO:0000259" key="8">
    <source>
        <dbReference type="PROSITE" id="PS50071"/>
    </source>
</evidence>
<dbReference type="OrthoDB" id="6159439at2759"/>
<protein>
    <submittedName>
        <fullName evidence="9">Similar to Saccharomyces cerevisiae YDL106C PHO2 Homeobox transcription factor</fullName>
    </submittedName>
</protein>
<dbReference type="Gene3D" id="1.10.10.60">
    <property type="entry name" value="Homeodomain-like"/>
    <property type="match status" value="1"/>
</dbReference>
<feature type="DNA-binding region" description="Homeobox" evidence="5">
    <location>
        <begin position="26"/>
        <end position="85"/>
    </location>
</feature>
<proteinExistence type="predicted"/>
<dbReference type="PANTHER" id="PTHR24324">
    <property type="entry name" value="HOMEOBOX PROTEIN HHEX"/>
    <property type="match status" value="1"/>
</dbReference>
<feature type="domain" description="Homeobox" evidence="8">
    <location>
        <begin position="24"/>
        <end position="84"/>
    </location>
</feature>
<dbReference type="STRING" id="1173061.A0A0J9X6S3"/>
<evidence type="ECO:0000313" key="10">
    <source>
        <dbReference type="Proteomes" id="UP000242525"/>
    </source>
</evidence>
<evidence type="ECO:0000313" key="9">
    <source>
        <dbReference type="EMBL" id="CDO53105.1"/>
    </source>
</evidence>
<dbReference type="GO" id="GO:0006357">
    <property type="term" value="P:regulation of transcription by RNA polymerase II"/>
    <property type="evidence" value="ECO:0007669"/>
    <property type="project" value="TreeGrafter"/>
</dbReference>
<evidence type="ECO:0000256" key="4">
    <source>
        <dbReference type="ARBA" id="ARBA00023242"/>
    </source>
</evidence>
<dbReference type="SMART" id="SM00389">
    <property type="entry name" value="HOX"/>
    <property type="match status" value="1"/>
</dbReference>
<keyword evidence="10" id="KW-1185">Reference proteome</keyword>
<evidence type="ECO:0000256" key="5">
    <source>
        <dbReference type="PROSITE-ProRule" id="PRU00108"/>
    </source>
</evidence>